<proteinExistence type="predicted"/>
<organism evidence="1 2">
    <name type="scientific">Thiohalorhabdus methylotrophus</name>
    <dbReference type="NCBI Taxonomy" id="3242694"/>
    <lineage>
        <taxon>Bacteria</taxon>
        <taxon>Pseudomonadati</taxon>
        <taxon>Pseudomonadota</taxon>
        <taxon>Gammaproteobacteria</taxon>
        <taxon>Thiohalorhabdales</taxon>
        <taxon>Thiohalorhabdaceae</taxon>
        <taxon>Thiohalorhabdus</taxon>
    </lineage>
</organism>
<name>A0ABV4TUI6_9GAMM</name>
<accession>A0ABV4TUI6</accession>
<sequence>MQDFDPARLEILQIITAEGWLAKHRDGNGRLFLTPVSCWALARDPDTASTGVMGLGHAASEPHGRPGHWGFLENLPGFEGYGYDPERAREPHLADEAFANPYYR</sequence>
<keyword evidence="2" id="KW-1185">Reference proteome</keyword>
<dbReference type="Proteomes" id="UP001575181">
    <property type="component" value="Unassembled WGS sequence"/>
</dbReference>
<comment type="caution">
    <text evidence="1">The sequence shown here is derived from an EMBL/GenBank/DDBJ whole genome shotgun (WGS) entry which is preliminary data.</text>
</comment>
<protein>
    <submittedName>
        <fullName evidence="1">Uncharacterized protein</fullName>
    </submittedName>
</protein>
<dbReference type="EMBL" id="JBGUAW010000003">
    <property type="protein sequence ID" value="MFA9460241.1"/>
    <property type="molecule type" value="Genomic_DNA"/>
</dbReference>
<evidence type="ECO:0000313" key="2">
    <source>
        <dbReference type="Proteomes" id="UP001575181"/>
    </source>
</evidence>
<gene>
    <name evidence="1" type="ORF">ACERLL_05315</name>
</gene>
<reference evidence="1 2" key="1">
    <citation type="submission" date="2024-08" db="EMBL/GenBank/DDBJ databases">
        <title>Whole-genome sequencing of halo(alkali)philic microorganisms from hypersaline lakes.</title>
        <authorList>
            <person name="Sorokin D.Y."/>
            <person name="Merkel A.Y."/>
            <person name="Messina E."/>
            <person name="Yakimov M."/>
        </authorList>
    </citation>
    <scope>NUCLEOTIDE SEQUENCE [LARGE SCALE GENOMIC DNA]</scope>
    <source>
        <strain evidence="1 2">Cl-TMA</strain>
    </source>
</reference>
<dbReference type="RefSeq" id="WP_373655025.1">
    <property type="nucleotide sequence ID" value="NZ_JBGUAW010000003.1"/>
</dbReference>
<evidence type="ECO:0000313" key="1">
    <source>
        <dbReference type="EMBL" id="MFA9460241.1"/>
    </source>
</evidence>